<protein>
    <submittedName>
        <fullName evidence="1">OsmC family peroxiredoxin</fullName>
    </submittedName>
</protein>
<proteinExistence type="predicted"/>
<keyword evidence="2" id="KW-1185">Reference proteome</keyword>
<dbReference type="InterPro" id="IPR015946">
    <property type="entry name" value="KH_dom-like_a/b"/>
</dbReference>
<reference evidence="1" key="1">
    <citation type="submission" date="2020-06" db="EMBL/GenBank/DDBJ databases">
        <title>Complete genome sequence of Candidatus Phytoplasma luffae NCHU2019.</title>
        <authorList>
            <person name="Cho S.-T."/>
            <person name="Tan C.-M."/>
            <person name="Li J.-R."/>
            <person name="Chien Y.-Y."/>
            <person name="Chiu Y.-C."/>
            <person name="Yang J.-Y."/>
            <person name="Kuo C.-H."/>
        </authorList>
    </citation>
    <scope>NUCLEOTIDE SEQUENCE</scope>
    <source>
        <strain evidence="1">NCHU2019</strain>
    </source>
</reference>
<dbReference type="RefSeq" id="WP_246454218.1">
    <property type="nucleotide sequence ID" value="NZ_CP054393.1"/>
</dbReference>
<evidence type="ECO:0000313" key="2">
    <source>
        <dbReference type="Proteomes" id="UP000672038"/>
    </source>
</evidence>
<dbReference type="Pfam" id="PF02566">
    <property type="entry name" value="OsmC"/>
    <property type="match status" value="1"/>
</dbReference>
<dbReference type="Gene3D" id="3.30.300.20">
    <property type="match status" value="1"/>
</dbReference>
<gene>
    <name evidence="1" type="primary">osmC</name>
    <name evidence="1" type="ORF">LFWB_6920</name>
</gene>
<dbReference type="AlphaFoldDB" id="A0A975IMA3"/>
<dbReference type="EMBL" id="CP054393">
    <property type="protein sequence ID" value="QTX03245.1"/>
    <property type="molecule type" value="Genomic_DNA"/>
</dbReference>
<sequence length="138" mass="15917">MSGFQIIAYHEEKFQDIGIIKNGLKTKMVSPFMNDVDDYSKPNELFCLSLIFCFYKTATKIVSIRKGKPLDVKVKILCKTLKDQKGYFFQIDLFCGIKDLSIEETKAITELTHKKCPISRLLEGYPQINLFSVSYEQI</sequence>
<dbReference type="InterPro" id="IPR036102">
    <property type="entry name" value="OsmC/Ohrsf"/>
</dbReference>
<accession>A0A975IMA3</accession>
<name>A0A975IMA3_LOWBP</name>
<dbReference type="KEGG" id="pluf:LFWB_6920"/>
<dbReference type="InterPro" id="IPR003718">
    <property type="entry name" value="OsmC/Ohr_fam"/>
</dbReference>
<dbReference type="SUPFAM" id="SSF82784">
    <property type="entry name" value="OsmC-like"/>
    <property type="match status" value="1"/>
</dbReference>
<dbReference type="Proteomes" id="UP000672038">
    <property type="component" value="Chromosome"/>
</dbReference>
<organism evidence="1 2">
    <name type="scientific">Loofah witches'-broom phytoplasma</name>
    <dbReference type="NCBI Taxonomy" id="35773"/>
    <lineage>
        <taxon>Bacteria</taxon>
        <taxon>Bacillati</taxon>
        <taxon>Mycoplasmatota</taxon>
        <taxon>Mollicutes</taxon>
        <taxon>Acholeplasmatales</taxon>
        <taxon>Acholeplasmataceae</taxon>
        <taxon>Candidatus Phytoplasma</taxon>
        <taxon>16SrVIII (Loofah witches'-broom group)</taxon>
    </lineage>
</organism>
<evidence type="ECO:0000313" key="1">
    <source>
        <dbReference type="EMBL" id="QTX03245.1"/>
    </source>
</evidence>